<evidence type="ECO:0000256" key="5">
    <source>
        <dbReference type="ARBA" id="ARBA00023002"/>
    </source>
</evidence>
<dbReference type="SUPFAM" id="SSF51197">
    <property type="entry name" value="Clavaminate synthase-like"/>
    <property type="match status" value="1"/>
</dbReference>
<evidence type="ECO:0000313" key="9">
    <source>
        <dbReference type="Proteomes" id="UP001642540"/>
    </source>
</evidence>
<comment type="caution">
    <text evidence="8">The sequence shown here is derived from an EMBL/GenBank/DDBJ whole genome shotgun (WGS) entry which is preliminary data.</text>
</comment>
<keyword evidence="6" id="KW-0408">Iron</keyword>
<keyword evidence="5" id="KW-0560">Oxidoreductase</keyword>
<evidence type="ECO:0000256" key="4">
    <source>
        <dbReference type="ARBA" id="ARBA00022964"/>
    </source>
</evidence>
<evidence type="ECO:0000256" key="2">
    <source>
        <dbReference type="ARBA" id="ARBA00022723"/>
    </source>
</evidence>
<dbReference type="Proteomes" id="UP001642540">
    <property type="component" value="Unassembled WGS sequence"/>
</dbReference>
<dbReference type="Gene3D" id="2.60.120.620">
    <property type="entry name" value="q2cbj1_9rhob like domain"/>
    <property type="match status" value="1"/>
</dbReference>
<dbReference type="Pfam" id="PF13640">
    <property type="entry name" value="2OG-FeII_Oxy_3"/>
    <property type="match status" value="1"/>
</dbReference>
<gene>
    <name evidence="8" type="ORF">ODALV1_LOCUS21403</name>
</gene>
<comment type="cofactor">
    <cofactor evidence="1">
        <name>L-ascorbate</name>
        <dbReference type="ChEBI" id="CHEBI:38290"/>
    </cofactor>
</comment>
<dbReference type="InterPro" id="IPR005123">
    <property type="entry name" value="Oxoglu/Fe-dep_dioxygenase_dom"/>
</dbReference>
<keyword evidence="2" id="KW-0479">Metal-binding</keyword>
<evidence type="ECO:0000256" key="1">
    <source>
        <dbReference type="ARBA" id="ARBA00001961"/>
    </source>
</evidence>
<protein>
    <recommendedName>
        <fullName evidence="7">Fe2OG dioxygenase domain-containing protein</fullName>
    </recommendedName>
</protein>
<keyword evidence="3" id="KW-0847">Vitamin C</keyword>
<dbReference type="PANTHER" id="PTHR10869:SF241">
    <property type="entry name" value="FE2OG DIOXYGENASE DOMAIN-CONTAINING PROTEIN"/>
    <property type="match status" value="1"/>
</dbReference>
<dbReference type="PROSITE" id="PS51471">
    <property type="entry name" value="FE2OG_OXY"/>
    <property type="match status" value="1"/>
</dbReference>
<dbReference type="InterPro" id="IPR045054">
    <property type="entry name" value="P4HA-like"/>
</dbReference>
<dbReference type="InterPro" id="IPR006620">
    <property type="entry name" value="Pro_4_hyd_alph"/>
</dbReference>
<dbReference type="EMBL" id="CAXLJM020000072">
    <property type="protein sequence ID" value="CAL8126452.1"/>
    <property type="molecule type" value="Genomic_DNA"/>
</dbReference>
<evidence type="ECO:0000256" key="3">
    <source>
        <dbReference type="ARBA" id="ARBA00022896"/>
    </source>
</evidence>
<evidence type="ECO:0000259" key="7">
    <source>
        <dbReference type="PROSITE" id="PS51471"/>
    </source>
</evidence>
<dbReference type="InterPro" id="IPR044862">
    <property type="entry name" value="Pro_4_hyd_alph_FE2OG_OXY"/>
</dbReference>
<evidence type="ECO:0000313" key="8">
    <source>
        <dbReference type="EMBL" id="CAL8126452.1"/>
    </source>
</evidence>
<proteinExistence type="predicted"/>
<sequence>MAGSDQTLFESKEVKMVHILEEFDLNNIKKTDIDLTRVIHKSNRHSQAFTLEHVFTPSECERLIEITEKVGYTKVPVNYGAFESINEDVRSGFRTIVDDVDFAEKLWGRIAAHIPQKLMGAKVVGLNERFRFLKYNSNQFFAPHCDGCYTQPLNKLETSLITIQMYLNDNFDGGETTFMHPRPNKSGEKIRIPVRPKTGMVLIFTQDLFHEGSVVKSGYKYTVRTDIMYSYGTA</sequence>
<dbReference type="SMART" id="SM00702">
    <property type="entry name" value="P4Hc"/>
    <property type="match status" value="1"/>
</dbReference>
<feature type="domain" description="Fe2OG dioxygenase" evidence="7">
    <location>
        <begin position="125"/>
        <end position="229"/>
    </location>
</feature>
<keyword evidence="4" id="KW-0223">Dioxygenase</keyword>
<dbReference type="PANTHER" id="PTHR10869">
    <property type="entry name" value="PROLYL 4-HYDROXYLASE ALPHA SUBUNIT"/>
    <property type="match status" value="1"/>
</dbReference>
<evidence type="ECO:0000256" key="6">
    <source>
        <dbReference type="ARBA" id="ARBA00023004"/>
    </source>
</evidence>
<accession>A0ABP1RD60</accession>
<name>A0ABP1RD60_9HEXA</name>
<keyword evidence="9" id="KW-1185">Reference proteome</keyword>
<reference evidence="8 9" key="1">
    <citation type="submission" date="2024-08" db="EMBL/GenBank/DDBJ databases">
        <authorList>
            <person name="Cucini C."/>
            <person name="Frati F."/>
        </authorList>
    </citation>
    <scope>NUCLEOTIDE SEQUENCE [LARGE SCALE GENOMIC DNA]</scope>
</reference>
<organism evidence="8 9">
    <name type="scientific">Orchesella dallaii</name>
    <dbReference type="NCBI Taxonomy" id="48710"/>
    <lineage>
        <taxon>Eukaryota</taxon>
        <taxon>Metazoa</taxon>
        <taxon>Ecdysozoa</taxon>
        <taxon>Arthropoda</taxon>
        <taxon>Hexapoda</taxon>
        <taxon>Collembola</taxon>
        <taxon>Entomobryomorpha</taxon>
        <taxon>Entomobryoidea</taxon>
        <taxon>Orchesellidae</taxon>
        <taxon>Orchesellinae</taxon>
        <taxon>Orchesella</taxon>
    </lineage>
</organism>